<feature type="domain" description="DUF7806" evidence="2">
    <location>
        <begin position="190"/>
        <end position="282"/>
    </location>
</feature>
<protein>
    <recommendedName>
        <fullName evidence="2">DUF7806 domain-containing protein</fullName>
    </recommendedName>
</protein>
<evidence type="ECO:0000313" key="5">
    <source>
        <dbReference type="Proteomes" id="UP000008810"/>
    </source>
</evidence>
<dbReference type="HOGENOM" id="CLU_074021_0_0_1"/>
<dbReference type="AlphaFoldDB" id="I1HED4"/>
<organism evidence="4">
    <name type="scientific">Brachypodium distachyon</name>
    <name type="common">Purple false brome</name>
    <name type="synonym">Trachynia distachya</name>
    <dbReference type="NCBI Taxonomy" id="15368"/>
    <lineage>
        <taxon>Eukaryota</taxon>
        <taxon>Viridiplantae</taxon>
        <taxon>Streptophyta</taxon>
        <taxon>Embryophyta</taxon>
        <taxon>Tracheophyta</taxon>
        <taxon>Spermatophyta</taxon>
        <taxon>Magnoliopsida</taxon>
        <taxon>Liliopsida</taxon>
        <taxon>Poales</taxon>
        <taxon>Poaceae</taxon>
        <taxon>BOP clade</taxon>
        <taxon>Pooideae</taxon>
        <taxon>Stipodae</taxon>
        <taxon>Brachypodieae</taxon>
        <taxon>Brachypodium</taxon>
    </lineage>
</organism>
<reference evidence="3 4" key="1">
    <citation type="journal article" date="2010" name="Nature">
        <title>Genome sequencing and analysis of the model grass Brachypodium distachyon.</title>
        <authorList>
            <consortium name="International Brachypodium Initiative"/>
        </authorList>
    </citation>
    <scope>NUCLEOTIDE SEQUENCE [LARGE SCALE GENOMIC DNA]</scope>
    <source>
        <strain evidence="3 4">Bd21</strain>
    </source>
</reference>
<evidence type="ECO:0000313" key="3">
    <source>
        <dbReference type="EMBL" id="KQK03851.1"/>
    </source>
</evidence>
<dbReference type="GO" id="GO:0003006">
    <property type="term" value="P:developmental process involved in reproduction"/>
    <property type="evidence" value="ECO:0000318"/>
    <property type="project" value="GO_Central"/>
</dbReference>
<dbReference type="Proteomes" id="UP000008810">
    <property type="component" value="Chromosome 2"/>
</dbReference>
<reference evidence="3" key="2">
    <citation type="submission" date="2017-06" db="EMBL/GenBank/DDBJ databases">
        <title>WGS assembly of Brachypodium distachyon.</title>
        <authorList>
            <consortium name="The International Brachypodium Initiative"/>
            <person name="Lucas S."/>
            <person name="Harmon-Smith M."/>
            <person name="Lail K."/>
            <person name="Tice H."/>
            <person name="Grimwood J."/>
            <person name="Bruce D."/>
            <person name="Barry K."/>
            <person name="Shu S."/>
            <person name="Lindquist E."/>
            <person name="Wang M."/>
            <person name="Pitluck S."/>
            <person name="Vogel J.P."/>
            <person name="Garvin D.F."/>
            <person name="Mockler T.C."/>
            <person name="Schmutz J."/>
            <person name="Rokhsar D."/>
            <person name="Bevan M.W."/>
        </authorList>
    </citation>
    <scope>NUCLEOTIDE SEQUENCE</scope>
    <source>
        <strain evidence="3">Bd21</strain>
    </source>
</reference>
<dbReference type="RefSeq" id="XP_003566915.1">
    <property type="nucleotide sequence ID" value="XM_003566867.4"/>
</dbReference>
<evidence type="ECO:0000259" key="2">
    <source>
        <dbReference type="Pfam" id="PF25091"/>
    </source>
</evidence>
<dbReference type="STRING" id="15368.I1HED4"/>
<dbReference type="KEGG" id="bdi:100828787"/>
<dbReference type="InterPro" id="IPR056708">
    <property type="entry name" value="DUF7806"/>
</dbReference>
<dbReference type="OMA" id="ENASIPH"/>
<keyword evidence="1" id="KW-0175">Coiled coil</keyword>
<sequence>MENLNVKLHKKYTGLKKRKLLDDDGTERKREPEMLEELKKMAGEVQNLRDENDRLRDELINKEKQLAETRILLVDREQQLAETQTLLVDETRKEKEFETEILRLKSLFAEKNDTDNYTTPVSPATIPGVVIQNQTPVSPAKRTPKSNRANKVPSSANAIVHHGNFHNEARELDCCRRDMHSSGNGNEESSSCVYHMLAESLVGMKLSLKNEMEGFSLLFYHESSGYNFTLTWLEQPHGGEWVYSYSSLGTLERVALKWLKVQNIRFGMTMCPVFFQQILRLLGQVY</sequence>
<accession>I1HED4</accession>
<name>I1HED4_BRADI</name>
<dbReference type="PANTHER" id="PTHR35489:SF2">
    <property type="entry name" value="TITAN9"/>
    <property type="match status" value="1"/>
</dbReference>
<dbReference type="eggNOG" id="ENOG502QPWA">
    <property type="taxonomic scope" value="Eukaryota"/>
</dbReference>
<dbReference type="OrthoDB" id="759501at2759"/>
<proteinExistence type="predicted"/>
<evidence type="ECO:0000313" key="4">
    <source>
        <dbReference type="EnsemblPlants" id="KQK03851"/>
    </source>
</evidence>
<dbReference type="EMBL" id="CM000881">
    <property type="protein sequence ID" value="KQK03851.1"/>
    <property type="molecule type" value="Genomic_DNA"/>
</dbReference>
<dbReference type="PANTHER" id="PTHR35489">
    <property type="entry name" value="TITAN9"/>
    <property type="match status" value="1"/>
</dbReference>
<reference evidence="4" key="3">
    <citation type="submission" date="2018-08" db="UniProtKB">
        <authorList>
            <consortium name="EnsemblPlants"/>
        </authorList>
    </citation>
    <scope>IDENTIFICATION</scope>
    <source>
        <strain evidence="4">cv. Bd21</strain>
    </source>
</reference>
<evidence type="ECO:0000256" key="1">
    <source>
        <dbReference type="SAM" id="Coils"/>
    </source>
</evidence>
<keyword evidence="5" id="KW-1185">Reference proteome</keyword>
<dbReference type="EnsemblPlants" id="KQK03851">
    <property type="protein sequence ID" value="KQK03851"/>
    <property type="gene ID" value="BRADI_2g10190v3"/>
</dbReference>
<feature type="coiled-coil region" evidence="1">
    <location>
        <begin position="38"/>
        <end position="72"/>
    </location>
</feature>
<dbReference type="FunCoup" id="I1HED4">
    <property type="interactions" value="1319"/>
</dbReference>
<gene>
    <name evidence="4" type="primary">LOC100828787</name>
    <name evidence="3" type="ORF">BRADI_2g10190v3</name>
</gene>
<dbReference type="GeneID" id="100828787"/>
<dbReference type="Pfam" id="PF25091">
    <property type="entry name" value="DUF7806"/>
    <property type="match status" value="1"/>
</dbReference>
<dbReference type="Gramene" id="KQK03851">
    <property type="protein sequence ID" value="KQK03851"/>
    <property type="gene ID" value="BRADI_2g10190v3"/>
</dbReference>